<gene>
    <name evidence="2" type="ORF">A2W18_10265</name>
</gene>
<accession>A0A1F6VGY5</accession>
<organism evidence="2 3">
    <name type="scientific">Candidatus Muproteobacteria bacterium RBG_16_60_9</name>
    <dbReference type="NCBI Taxonomy" id="1817755"/>
    <lineage>
        <taxon>Bacteria</taxon>
        <taxon>Pseudomonadati</taxon>
        <taxon>Pseudomonadota</taxon>
        <taxon>Candidatus Muproteobacteria</taxon>
    </lineage>
</organism>
<sequence length="77" mass="8225">MNNARAIASPAFAAAVGLLLYRLAVLGGGALFEFLGVLPVAVLQVWLRHSHQHYVDSNSKRNASAKRSHYLALPVAG</sequence>
<keyword evidence="1" id="KW-0812">Transmembrane</keyword>
<protein>
    <submittedName>
        <fullName evidence="2">Uncharacterized protein</fullName>
    </submittedName>
</protein>
<comment type="caution">
    <text evidence="2">The sequence shown here is derived from an EMBL/GenBank/DDBJ whole genome shotgun (WGS) entry which is preliminary data.</text>
</comment>
<reference evidence="2 3" key="1">
    <citation type="journal article" date="2016" name="Nat. Commun.">
        <title>Thousands of microbial genomes shed light on interconnected biogeochemical processes in an aquifer system.</title>
        <authorList>
            <person name="Anantharaman K."/>
            <person name="Brown C.T."/>
            <person name="Hug L.A."/>
            <person name="Sharon I."/>
            <person name="Castelle C.J."/>
            <person name="Probst A.J."/>
            <person name="Thomas B.C."/>
            <person name="Singh A."/>
            <person name="Wilkins M.J."/>
            <person name="Karaoz U."/>
            <person name="Brodie E.L."/>
            <person name="Williams K.H."/>
            <person name="Hubbard S.S."/>
            <person name="Banfield J.F."/>
        </authorList>
    </citation>
    <scope>NUCLEOTIDE SEQUENCE [LARGE SCALE GENOMIC DNA]</scope>
</reference>
<dbReference type="Proteomes" id="UP000179076">
    <property type="component" value="Unassembled WGS sequence"/>
</dbReference>
<name>A0A1F6VGY5_9PROT</name>
<evidence type="ECO:0000313" key="2">
    <source>
        <dbReference type="EMBL" id="OGI68829.1"/>
    </source>
</evidence>
<evidence type="ECO:0000256" key="1">
    <source>
        <dbReference type="SAM" id="Phobius"/>
    </source>
</evidence>
<proteinExistence type="predicted"/>
<evidence type="ECO:0000313" key="3">
    <source>
        <dbReference type="Proteomes" id="UP000179076"/>
    </source>
</evidence>
<dbReference type="EMBL" id="MFSP01000036">
    <property type="protein sequence ID" value="OGI68829.1"/>
    <property type="molecule type" value="Genomic_DNA"/>
</dbReference>
<keyword evidence="1" id="KW-0472">Membrane</keyword>
<feature type="transmembrane region" description="Helical" evidence="1">
    <location>
        <begin position="30"/>
        <end position="47"/>
    </location>
</feature>
<dbReference type="AlphaFoldDB" id="A0A1F6VGY5"/>
<feature type="transmembrane region" description="Helical" evidence="1">
    <location>
        <begin position="7"/>
        <end position="24"/>
    </location>
</feature>
<keyword evidence="1" id="KW-1133">Transmembrane helix</keyword>